<protein>
    <submittedName>
        <fullName evidence="1">Uncharacterized protein</fullName>
    </submittedName>
</protein>
<accession>A0A565APJ6</accession>
<proteinExistence type="predicted"/>
<dbReference type="EMBL" id="CABITT030000001">
    <property type="protein sequence ID" value="VVA90969.1"/>
    <property type="molecule type" value="Genomic_DNA"/>
</dbReference>
<dbReference type="Proteomes" id="UP000489600">
    <property type="component" value="Unassembled WGS sequence"/>
</dbReference>
<keyword evidence="2" id="KW-1185">Reference proteome</keyword>
<organism evidence="1 2">
    <name type="scientific">Arabis nemorensis</name>
    <dbReference type="NCBI Taxonomy" id="586526"/>
    <lineage>
        <taxon>Eukaryota</taxon>
        <taxon>Viridiplantae</taxon>
        <taxon>Streptophyta</taxon>
        <taxon>Embryophyta</taxon>
        <taxon>Tracheophyta</taxon>
        <taxon>Spermatophyta</taxon>
        <taxon>Magnoliopsida</taxon>
        <taxon>eudicotyledons</taxon>
        <taxon>Gunneridae</taxon>
        <taxon>Pentapetalae</taxon>
        <taxon>rosids</taxon>
        <taxon>malvids</taxon>
        <taxon>Brassicales</taxon>
        <taxon>Brassicaceae</taxon>
        <taxon>Arabideae</taxon>
        <taxon>Arabis</taxon>
    </lineage>
</organism>
<comment type="caution">
    <text evidence="1">The sequence shown here is derived from an EMBL/GenBank/DDBJ whole genome shotgun (WGS) entry which is preliminary data.</text>
</comment>
<sequence>MECNKDEARRAIDVAEKKISDNDYARNGKRKDDWYGVLGVDPLADDKNKCKGAEDAFKLGKKKALANITTTEYDIVYGFEGLEGWEEARNIVDDDATPIFDDMWHRTDKLIRKTKYGLEMTTCT</sequence>
<dbReference type="OrthoDB" id="10250354at2759"/>
<dbReference type="AlphaFoldDB" id="A0A565APJ6"/>
<gene>
    <name evidence="1" type="ORF">ANE_LOCUS1414</name>
</gene>
<reference evidence="1" key="1">
    <citation type="submission" date="2019-07" db="EMBL/GenBank/DDBJ databases">
        <authorList>
            <person name="Dittberner H."/>
        </authorList>
    </citation>
    <scope>NUCLEOTIDE SEQUENCE [LARGE SCALE GENOMIC DNA]</scope>
</reference>
<evidence type="ECO:0000313" key="1">
    <source>
        <dbReference type="EMBL" id="VVA90969.1"/>
    </source>
</evidence>
<evidence type="ECO:0000313" key="2">
    <source>
        <dbReference type="Proteomes" id="UP000489600"/>
    </source>
</evidence>
<name>A0A565APJ6_9BRAS</name>